<feature type="domain" description="Methylguanine DNA methyltransferase ribonuclease-like" evidence="10">
    <location>
        <begin position="5"/>
        <end position="68"/>
    </location>
</feature>
<dbReference type="SUPFAM" id="SSF46767">
    <property type="entry name" value="Methylated DNA-protein cysteine methyltransferase, C-terminal domain"/>
    <property type="match status" value="1"/>
</dbReference>
<proteinExistence type="inferred from homology"/>
<comment type="function">
    <text evidence="8">Involved in the cellular defense against the biological effects of O6-methylguanine (O6-MeG) and O4-methylthymine (O4-MeT) in DNA. Repairs the methylated nucleobase in DNA by stoichiometrically transferring the methyl group to a cysteine residue in the enzyme. This is a suicide reaction: the enzyme is irreversibly inactivated.</text>
</comment>
<reference evidence="11 12" key="1">
    <citation type="submission" date="2023-04" db="EMBL/GenBank/DDBJ databases">
        <title>Clostridium tannerae sp. nov., isolated from the fecal material of an alpaca.</title>
        <authorList>
            <person name="Miller S."/>
            <person name="Hendry M."/>
            <person name="King J."/>
            <person name="Sankaranarayanan K."/>
            <person name="Lawson P.A."/>
        </authorList>
    </citation>
    <scope>NUCLEOTIDE SEQUENCE [LARGE SCALE GENOMIC DNA]</scope>
    <source>
        <strain evidence="11 12">A1-XYC3</strain>
    </source>
</reference>
<evidence type="ECO:0000313" key="12">
    <source>
        <dbReference type="Proteomes" id="UP001281656"/>
    </source>
</evidence>
<keyword evidence="12" id="KW-1185">Reference proteome</keyword>
<comment type="similarity">
    <text evidence="8">Belongs to the MGMT family.</text>
</comment>
<dbReference type="PANTHER" id="PTHR10815">
    <property type="entry name" value="METHYLATED-DNA--PROTEIN-CYSTEINE METHYLTRANSFERASE"/>
    <property type="match status" value="1"/>
</dbReference>
<dbReference type="Pfam" id="PF02870">
    <property type="entry name" value="Methyltransf_1N"/>
    <property type="match status" value="1"/>
</dbReference>
<dbReference type="InterPro" id="IPR014048">
    <property type="entry name" value="MethylDNA_cys_MeTrfase_DNA-bd"/>
</dbReference>
<evidence type="ECO:0000313" key="11">
    <source>
        <dbReference type="EMBL" id="MDW8801608.1"/>
    </source>
</evidence>
<dbReference type="PANTHER" id="PTHR10815:SF13">
    <property type="entry name" value="METHYLATED-DNA--PROTEIN-CYSTEINE METHYLTRANSFERASE"/>
    <property type="match status" value="1"/>
</dbReference>
<evidence type="ECO:0000256" key="8">
    <source>
        <dbReference type="HAMAP-Rule" id="MF_00772"/>
    </source>
</evidence>
<dbReference type="Gene3D" id="3.30.160.70">
    <property type="entry name" value="Methylated DNA-protein cysteine methyltransferase domain"/>
    <property type="match status" value="1"/>
</dbReference>
<comment type="miscellaneous">
    <text evidence="8">This enzyme catalyzes only one turnover and therefore is not strictly catalytic. According to one definition, an enzyme is a biocatalyst that acts repeatedly and over many reaction cycles.</text>
</comment>
<dbReference type="SUPFAM" id="SSF53155">
    <property type="entry name" value="Methylated DNA-protein cysteine methyltransferase domain"/>
    <property type="match status" value="1"/>
</dbReference>
<comment type="subcellular location">
    <subcellularLocation>
        <location evidence="8">Cytoplasm</location>
    </subcellularLocation>
</comment>
<evidence type="ECO:0000256" key="3">
    <source>
        <dbReference type="ARBA" id="ARBA00022603"/>
    </source>
</evidence>
<dbReference type="Pfam" id="PF01035">
    <property type="entry name" value="DNA_binding_1"/>
    <property type="match status" value="1"/>
</dbReference>
<feature type="active site" description="Nucleophile; methyl group acceptor" evidence="8">
    <location>
        <position position="123"/>
    </location>
</feature>
<dbReference type="EMBL" id="JARUJP010000011">
    <property type="protein sequence ID" value="MDW8801608.1"/>
    <property type="molecule type" value="Genomic_DNA"/>
</dbReference>
<feature type="domain" description="Methylated-DNA-[protein]-cysteine S-methyltransferase DNA binding" evidence="9">
    <location>
        <begin position="72"/>
        <end position="151"/>
    </location>
</feature>
<evidence type="ECO:0000259" key="10">
    <source>
        <dbReference type="Pfam" id="PF02870"/>
    </source>
</evidence>
<dbReference type="EC" id="2.1.1.63" evidence="8"/>
<protein>
    <recommendedName>
        <fullName evidence="8">Methylated-DNA--protein-cysteine methyltransferase</fullName>
        <ecNumber evidence="8">2.1.1.63</ecNumber>
    </recommendedName>
    <alternativeName>
        <fullName evidence="8">6-O-methylguanine-DNA methyltransferase</fullName>
        <shortName evidence="8">MGMT</shortName>
    </alternativeName>
    <alternativeName>
        <fullName evidence="8">O-6-methylguanine-DNA-alkyltransferase</fullName>
    </alternativeName>
</protein>
<sequence length="155" mass="17685">MNETYTAYYLSPIGTIELKGSNQGISSLEFIEEKLENTEVHDCLRECFSQLDEYFSGIREEFTIRLDIKGTAFREKVWQKLLDIPYGETRSYLDIAKAIGNPKSVRAIGGANHNNKISIIIPCHRVIGSDGNLIGYGGGLWRKEWLLNHEKNFKK</sequence>
<evidence type="ECO:0000256" key="5">
    <source>
        <dbReference type="ARBA" id="ARBA00022763"/>
    </source>
</evidence>
<dbReference type="NCBIfam" id="TIGR00589">
    <property type="entry name" value="ogt"/>
    <property type="match status" value="1"/>
</dbReference>
<dbReference type="InterPro" id="IPR036217">
    <property type="entry name" value="MethylDNA_cys_MeTrfase_DNAb"/>
</dbReference>
<evidence type="ECO:0000256" key="7">
    <source>
        <dbReference type="ARBA" id="ARBA00049348"/>
    </source>
</evidence>
<accession>A0ABU4JUK9</accession>
<evidence type="ECO:0000256" key="4">
    <source>
        <dbReference type="ARBA" id="ARBA00022679"/>
    </source>
</evidence>
<keyword evidence="5 8" id="KW-0227">DNA damage</keyword>
<evidence type="ECO:0000256" key="2">
    <source>
        <dbReference type="ARBA" id="ARBA00022490"/>
    </source>
</evidence>
<keyword evidence="3 8" id="KW-0489">Methyltransferase</keyword>
<dbReference type="HAMAP" id="MF_00772">
    <property type="entry name" value="OGT"/>
    <property type="match status" value="1"/>
</dbReference>
<gene>
    <name evidence="11" type="ORF">P8V03_10640</name>
</gene>
<keyword evidence="6 8" id="KW-0234">DNA repair</keyword>
<organism evidence="11 12">
    <name type="scientific">Clostridium tanneri</name>
    <dbReference type="NCBI Taxonomy" id="3037988"/>
    <lineage>
        <taxon>Bacteria</taxon>
        <taxon>Bacillati</taxon>
        <taxon>Bacillota</taxon>
        <taxon>Clostridia</taxon>
        <taxon>Eubacteriales</taxon>
        <taxon>Clostridiaceae</taxon>
        <taxon>Clostridium</taxon>
    </lineage>
</organism>
<dbReference type="PROSITE" id="PS00374">
    <property type="entry name" value="MGMT"/>
    <property type="match status" value="1"/>
</dbReference>
<dbReference type="Proteomes" id="UP001281656">
    <property type="component" value="Unassembled WGS sequence"/>
</dbReference>
<keyword evidence="2 8" id="KW-0963">Cytoplasm</keyword>
<evidence type="ECO:0000256" key="6">
    <source>
        <dbReference type="ARBA" id="ARBA00023204"/>
    </source>
</evidence>
<dbReference type="GO" id="GO:0032259">
    <property type="term" value="P:methylation"/>
    <property type="evidence" value="ECO:0007669"/>
    <property type="project" value="UniProtKB-KW"/>
</dbReference>
<evidence type="ECO:0000259" key="9">
    <source>
        <dbReference type="Pfam" id="PF01035"/>
    </source>
</evidence>
<comment type="catalytic activity">
    <reaction evidence="1 8">
        <text>a 4-O-methyl-thymidine in DNA + L-cysteinyl-[protein] = a thymidine in DNA + S-methyl-L-cysteinyl-[protein]</text>
        <dbReference type="Rhea" id="RHEA:53428"/>
        <dbReference type="Rhea" id="RHEA-COMP:10131"/>
        <dbReference type="Rhea" id="RHEA-COMP:10132"/>
        <dbReference type="Rhea" id="RHEA-COMP:13555"/>
        <dbReference type="Rhea" id="RHEA-COMP:13556"/>
        <dbReference type="ChEBI" id="CHEBI:29950"/>
        <dbReference type="ChEBI" id="CHEBI:82612"/>
        <dbReference type="ChEBI" id="CHEBI:137386"/>
        <dbReference type="ChEBI" id="CHEBI:137387"/>
        <dbReference type="EC" id="2.1.1.63"/>
    </reaction>
</comment>
<dbReference type="InterPro" id="IPR036388">
    <property type="entry name" value="WH-like_DNA-bd_sf"/>
</dbReference>
<keyword evidence="4 8" id="KW-0808">Transferase</keyword>
<comment type="caution">
    <text evidence="11">The sequence shown here is derived from an EMBL/GenBank/DDBJ whole genome shotgun (WGS) entry which is preliminary data.</text>
</comment>
<dbReference type="GO" id="GO:0003908">
    <property type="term" value="F:methylated-DNA-[protein]-cysteine S-methyltransferase activity"/>
    <property type="evidence" value="ECO:0007669"/>
    <property type="project" value="UniProtKB-EC"/>
</dbReference>
<dbReference type="InterPro" id="IPR008332">
    <property type="entry name" value="MethylG_MeTrfase_N"/>
</dbReference>
<dbReference type="InterPro" id="IPR023546">
    <property type="entry name" value="MGMT"/>
</dbReference>
<dbReference type="Gene3D" id="1.10.10.10">
    <property type="entry name" value="Winged helix-like DNA-binding domain superfamily/Winged helix DNA-binding domain"/>
    <property type="match status" value="1"/>
</dbReference>
<dbReference type="RefSeq" id="WP_318798127.1">
    <property type="nucleotide sequence ID" value="NZ_JARUJP010000011.1"/>
</dbReference>
<dbReference type="InterPro" id="IPR001497">
    <property type="entry name" value="MethylDNA_cys_MeTrfase_AS"/>
</dbReference>
<name>A0ABU4JUK9_9CLOT</name>
<dbReference type="CDD" id="cd06445">
    <property type="entry name" value="ATase"/>
    <property type="match status" value="1"/>
</dbReference>
<dbReference type="InterPro" id="IPR036631">
    <property type="entry name" value="MGMT_N_sf"/>
</dbReference>
<comment type="catalytic activity">
    <reaction evidence="7 8">
        <text>a 6-O-methyl-2'-deoxyguanosine in DNA + L-cysteinyl-[protein] = S-methyl-L-cysteinyl-[protein] + a 2'-deoxyguanosine in DNA</text>
        <dbReference type="Rhea" id="RHEA:24000"/>
        <dbReference type="Rhea" id="RHEA-COMP:10131"/>
        <dbReference type="Rhea" id="RHEA-COMP:10132"/>
        <dbReference type="Rhea" id="RHEA-COMP:11367"/>
        <dbReference type="Rhea" id="RHEA-COMP:11368"/>
        <dbReference type="ChEBI" id="CHEBI:29950"/>
        <dbReference type="ChEBI" id="CHEBI:82612"/>
        <dbReference type="ChEBI" id="CHEBI:85445"/>
        <dbReference type="ChEBI" id="CHEBI:85448"/>
        <dbReference type="EC" id="2.1.1.63"/>
    </reaction>
</comment>
<evidence type="ECO:0000256" key="1">
    <source>
        <dbReference type="ARBA" id="ARBA00001286"/>
    </source>
</evidence>